<dbReference type="Proteomes" id="UP000265520">
    <property type="component" value="Unassembled WGS sequence"/>
</dbReference>
<accession>A0A392TQW2</accession>
<dbReference type="AlphaFoldDB" id="A0A392TQW2"/>
<name>A0A392TQW2_9FABA</name>
<organism evidence="1 2">
    <name type="scientific">Trifolium medium</name>
    <dbReference type="NCBI Taxonomy" id="97028"/>
    <lineage>
        <taxon>Eukaryota</taxon>
        <taxon>Viridiplantae</taxon>
        <taxon>Streptophyta</taxon>
        <taxon>Embryophyta</taxon>
        <taxon>Tracheophyta</taxon>
        <taxon>Spermatophyta</taxon>
        <taxon>Magnoliopsida</taxon>
        <taxon>eudicotyledons</taxon>
        <taxon>Gunneridae</taxon>
        <taxon>Pentapetalae</taxon>
        <taxon>rosids</taxon>
        <taxon>fabids</taxon>
        <taxon>Fabales</taxon>
        <taxon>Fabaceae</taxon>
        <taxon>Papilionoideae</taxon>
        <taxon>50 kb inversion clade</taxon>
        <taxon>NPAAA clade</taxon>
        <taxon>Hologalegina</taxon>
        <taxon>IRL clade</taxon>
        <taxon>Trifolieae</taxon>
        <taxon>Trifolium</taxon>
    </lineage>
</organism>
<sequence length="43" mass="4506">VELFDPGDVAVADHSIKVHPSYCSAVSCISGKKEISGKSMLLS</sequence>
<evidence type="ECO:0000313" key="1">
    <source>
        <dbReference type="EMBL" id="MCI63541.1"/>
    </source>
</evidence>
<reference evidence="1 2" key="1">
    <citation type="journal article" date="2018" name="Front. Plant Sci.">
        <title>Red Clover (Trifolium pratense) and Zigzag Clover (T. medium) - A Picture of Genomic Similarities and Differences.</title>
        <authorList>
            <person name="Dluhosova J."/>
            <person name="Istvanek J."/>
            <person name="Nedelnik J."/>
            <person name="Repkova J."/>
        </authorList>
    </citation>
    <scope>NUCLEOTIDE SEQUENCE [LARGE SCALE GENOMIC DNA]</scope>
    <source>
        <strain evidence="2">cv. 10/8</strain>
        <tissue evidence="1">Leaf</tissue>
    </source>
</reference>
<evidence type="ECO:0000313" key="2">
    <source>
        <dbReference type="Proteomes" id="UP000265520"/>
    </source>
</evidence>
<feature type="non-terminal residue" evidence="1">
    <location>
        <position position="1"/>
    </location>
</feature>
<keyword evidence="2" id="KW-1185">Reference proteome</keyword>
<protein>
    <submittedName>
        <fullName evidence="1">Uncharacterized protein</fullName>
    </submittedName>
</protein>
<comment type="caution">
    <text evidence="1">The sequence shown here is derived from an EMBL/GenBank/DDBJ whole genome shotgun (WGS) entry which is preliminary data.</text>
</comment>
<proteinExistence type="predicted"/>
<dbReference type="EMBL" id="LXQA010638967">
    <property type="protein sequence ID" value="MCI63541.1"/>
    <property type="molecule type" value="Genomic_DNA"/>
</dbReference>